<comment type="caution">
    <text evidence="4">The sequence shown here is derived from an EMBL/GenBank/DDBJ whole genome shotgun (WGS) entry which is preliminary data.</text>
</comment>
<proteinExistence type="predicted"/>
<sequence length="154" mass="17824">MIRKRIPKQDDKAIWNLVVLLLVPFARKTQPNVRVDLASVRARLRRCTTFIAMNGGRAPSGFVSLKFEKHTMFVDMLAVHPRSQGKGLGSRLLEHAERVAQQSGYNEVCLWVDEANRSAQQFYASKHYEPTHYDATIKCYLLIKRLQQHHFQTM</sequence>
<keyword evidence="5" id="KW-1185">Reference proteome</keyword>
<dbReference type="AlphaFoldDB" id="A0A972GU52"/>
<dbReference type="InterPro" id="IPR000182">
    <property type="entry name" value="GNAT_dom"/>
</dbReference>
<evidence type="ECO:0000313" key="5">
    <source>
        <dbReference type="Proteomes" id="UP000641588"/>
    </source>
</evidence>
<name>A0A972GU52_9BACL</name>
<dbReference type="CDD" id="cd04301">
    <property type="entry name" value="NAT_SF"/>
    <property type="match status" value="1"/>
</dbReference>
<keyword evidence="1" id="KW-0808">Transferase</keyword>
<dbReference type="SUPFAM" id="SSF55729">
    <property type="entry name" value="Acyl-CoA N-acyltransferases (Nat)"/>
    <property type="match status" value="1"/>
</dbReference>
<dbReference type="Gene3D" id="3.40.630.30">
    <property type="match status" value="1"/>
</dbReference>
<dbReference type="PANTHER" id="PTHR43420:SF47">
    <property type="entry name" value="N-ACETYLTRANSFERASE DOMAIN-CONTAINING PROTEIN"/>
    <property type="match status" value="1"/>
</dbReference>
<organism evidence="4 5">
    <name type="scientific">Paenibacillus foliorum</name>
    <dbReference type="NCBI Taxonomy" id="2654974"/>
    <lineage>
        <taxon>Bacteria</taxon>
        <taxon>Bacillati</taxon>
        <taxon>Bacillota</taxon>
        <taxon>Bacilli</taxon>
        <taxon>Bacillales</taxon>
        <taxon>Paenibacillaceae</taxon>
        <taxon>Paenibacillus</taxon>
    </lineage>
</organism>
<dbReference type="PANTHER" id="PTHR43420">
    <property type="entry name" value="ACETYLTRANSFERASE"/>
    <property type="match status" value="1"/>
</dbReference>
<gene>
    <name evidence="4" type="ORF">GC093_11635</name>
</gene>
<evidence type="ECO:0000256" key="2">
    <source>
        <dbReference type="ARBA" id="ARBA00023315"/>
    </source>
</evidence>
<dbReference type="Pfam" id="PF00583">
    <property type="entry name" value="Acetyltransf_1"/>
    <property type="match status" value="1"/>
</dbReference>
<dbReference type="EMBL" id="WHOD01000051">
    <property type="protein sequence ID" value="NOU93872.1"/>
    <property type="molecule type" value="Genomic_DNA"/>
</dbReference>
<evidence type="ECO:0000259" key="3">
    <source>
        <dbReference type="PROSITE" id="PS51186"/>
    </source>
</evidence>
<feature type="domain" description="N-acetyltransferase" evidence="3">
    <location>
        <begin position="1"/>
        <end position="147"/>
    </location>
</feature>
<dbReference type="PROSITE" id="PS51186">
    <property type="entry name" value="GNAT"/>
    <property type="match status" value="1"/>
</dbReference>
<keyword evidence="2" id="KW-0012">Acyltransferase</keyword>
<dbReference type="InterPro" id="IPR016181">
    <property type="entry name" value="Acyl_CoA_acyltransferase"/>
</dbReference>
<dbReference type="RefSeq" id="WP_171652080.1">
    <property type="nucleotide sequence ID" value="NZ_WHOD01000051.1"/>
</dbReference>
<protein>
    <submittedName>
        <fullName evidence="4">GNAT family N-acetyltransferase</fullName>
    </submittedName>
</protein>
<accession>A0A972GU52</accession>
<evidence type="ECO:0000256" key="1">
    <source>
        <dbReference type="ARBA" id="ARBA00022679"/>
    </source>
</evidence>
<dbReference type="GO" id="GO:0016747">
    <property type="term" value="F:acyltransferase activity, transferring groups other than amino-acyl groups"/>
    <property type="evidence" value="ECO:0007669"/>
    <property type="project" value="InterPro"/>
</dbReference>
<dbReference type="InterPro" id="IPR050680">
    <property type="entry name" value="YpeA/RimI_acetyltransf"/>
</dbReference>
<evidence type="ECO:0000313" key="4">
    <source>
        <dbReference type="EMBL" id="NOU93872.1"/>
    </source>
</evidence>
<reference evidence="4" key="1">
    <citation type="submission" date="2019-10" db="EMBL/GenBank/DDBJ databases">
        <title>Description of Paenibacillus glebae sp. nov.</title>
        <authorList>
            <person name="Carlier A."/>
            <person name="Qi S."/>
        </authorList>
    </citation>
    <scope>NUCLEOTIDE SEQUENCE</scope>
    <source>
        <strain evidence="4">LMG 31456</strain>
    </source>
</reference>
<dbReference type="Proteomes" id="UP000641588">
    <property type="component" value="Unassembled WGS sequence"/>
</dbReference>